<dbReference type="Gene3D" id="3.90.320.10">
    <property type="match status" value="1"/>
</dbReference>
<keyword evidence="1" id="KW-0472">Membrane</keyword>
<evidence type="ECO:0000313" key="2">
    <source>
        <dbReference type="EMBL" id="MYM95902.1"/>
    </source>
</evidence>
<dbReference type="EMBL" id="WWCX01000035">
    <property type="protein sequence ID" value="MYM95902.1"/>
    <property type="molecule type" value="Genomic_DNA"/>
</dbReference>
<reference evidence="2" key="1">
    <citation type="submission" date="2019-12" db="EMBL/GenBank/DDBJ databases">
        <title>Novel species isolated from a subtropical stream in China.</title>
        <authorList>
            <person name="Lu H."/>
        </authorList>
    </citation>
    <scope>NUCLEOTIDE SEQUENCE [LARGE SCALE GENOMIC DNA]</scope>
    <source>
        <strain evidence="2">FT81W</strain>
    </source>
</reference>
<comment type="caution">
    <text evidence="2">The sequence shown here is derived from an EMBL/GenBank/DDBJ whole genome shotgun (WGS) entry which is preliminary data.</text>
</comment>
<evidence type="ECO:0000313" key="3">
    <source>
        <dbReference type="Proteomes" id="UP000447355"/>
    </source>
</evidence>
<dbReference type="InterPro" id="IPR011604">
    <property type="entry name" value="PDDEXK-like_dom_sf"/>
</dbReference>
<organism evidence="2 3">
    <name type="scientific">Duganella vulcania</name>
    <dbReference type="NCBI Taxonomy" id="2692166"/>
    <lineage>
        <taxon>Bacteria</taxon>
        <taxon>Pseudomonadati</taxon>
        <taxon>Pseudomonadota</taxon>
        <taxon>Betaproteobacteria</taxon>
        <taxon>Burkholderiales</taxon>
        <taxon>Oxalobacteraceae</taxon>
        <taxon>Telluria group</taxon>
        <taxon>Duganella</taxon>
    </lineage>
</organism>
<protein>
    <recommendedName>
        <fullName evidence="4">Dna2/Cas4 domain-containing protein</fullName>
    </recommendedName>
</protein>
<evidence type="ECO:0008006" key="4">
    <source>
        <dbReference type="Google" id="ProtNLM"/>
    </source>
</evidence>
<keyword evidence="1" id="KW-1133">Transmembrane helix</keyword>
<keyword evidence="1" id="KW-0812">Transmembrane</keyword>
<dbReference type="RefSeq" id="WP_161084990.1">
    <property type="nucleotide sequence ID" value="NZ_WWCX01000035.1"/>
</dbReference>
<sequence>MIVACVFTFVVLIVFCAVVLRIFRAMLREEQWLPKELVTAKLMFSEQMFSGPSHAPVVARVDRAYWAEDQLHLVELKRRVHAKIYATDVIELSAQRLAVHAATGMHVSIVGVVVVEHPVTGRRTAMRVKLLAEDRVINLMRRRDAILAGVERPEETCLRARCIACEYRNECKGERGAKVYPLIRSTPD</sequence>
<name>A0A845GR87_9BURK</name>
<dbReference type="Proteomes" id="UP000447355">
    <property type="component" value="Unassembled WGS sequence"/>
</dbReference>
<evidence type="ECO:0000256" key="1">
    <source>
        <dbReference type="SAM" id="Phobius"/>
    </source>
</evidence>
<dbReference type="AlphaFoldDB" id="A0A845GR87"/>
<gene>
    <name evidence="2" type="ORF">GTP90_18745</name>
</gene>
<proteinExistence type="predicted"/>
<feature type="transmembrane region" description="Helical" evidence="1">
    <location>
        <begin position="6"/>
        <end position="23"/>
    </location>
</feature>
<accession>A0A845GR87</accession>